<dbReference type="InterPro" id="IPR002328">
    <property type="entry name" value="ADH_Zn_CS"/>
</dbReference>
<name>A0A917GXI2_9MICC</name>
<dbReference type="SUPFAM" id="SSF50129">
    <property type="entry name" value="GroES-like"/>
    <property type="match status" value="1"/>
</dbReference>
<dbReference type="PROSITE" id="PS00059">
    <property type="entry name" value="ADH_ZINC"/>
    <property type="match status" value="1"/>
</dbReference>
<dbReference type="Pfam" id="PF08240">
    <property type="entry name" value="ADH_N"/>
    <property type="match status" value="1"/>
</dbReference>
<evidence type="ECO:0000256" key="4">
    <source>
        <dbReference type="ARBA" id="ARBA00023002"/>
    </source>
</evidence>
<dbReference type="PANTHER" id="PTHR43401:SF2">
    <property type="entry name" value="L-THREONINE 3-DEHYDROGENASE"/>
    <property type="match status" value="1"/>
</dbReference>
<dbReference type="InterPro" id="IPR050129">
    <property type="entry name" value="Zn_alcohol_dh"/>
</dbReference>
<dbReference type="EMBL" id="BMEQ01000012">
    <property type="protein sequence ID" value="GGG60014.1"/>
    <property type="molecule type" value="Genomic_DNA"/>
</dbReference>
<proteinExistence type="inferred from homology"/>
<dbReference type="InterPro" id="IPR036291">
    <property type="entry name" value="NAD(P)-bd_dom_sf"/>
</dbReference>
<feature type="domain" description="Alcohol dehydrogenase-like N-terminal" evidence="7">
    <location>
        <begin position="31"/>
        <end position="147"/>
    </location>
</feature>
<evidence type="ECO:0000256" key="3">
    <source>
        <dbReference type="ARBA" id="ARBA00022833"/>
    </source>
</evidence>
<dbReference type="GO" id="GO:0016491">
    <property type="term" value="F:oxidoreductase activity"/>
    <property type="evidence" value="ECO:0007669"/>
    <property type="project" value="UniProtKB-KW"/>
</dbReference>
<feature type="domain" description="Alcohol dehydrogenase-like C-terminal" evidence="6">
    <location>
        <begin position="188"/>
        <end position="315"/>
    </location>
</feature>
<reference evidence="8" key="1">
    <citation type="journal article" date="2014" name="Int. J. Syst. Evol. Microbiol.">
        <title>Complete genome sequence of Corynebacterium casei LMG S-19264T (=DSM 44701T), isolated from a smear-ripened cheese.</title>
        <authorList>
            <consortium name="US DOE Joint Genome Institute (JGI-PGF)"/>
            <person name="Walter F."/>
            <person name="Albersmeier A."/>
            <person name="Kalinowski J."/>
            <person name="Ruckert C."/>
        </authorList>
    </citation>
    <scope>NUCLEOTIDE SEQUENCE</scope>
    <source>
        <strain evidence="8">CGMCC 1.12187</strain>
    </source>
</reference>
<comment type="cofactor">
    <cofactor evidence="1 5">
        <name>Zn(2+)</name>
        <dbReference type="ChEBI" id="CHEBI:29105"/>
    </cofactor>
</comment>
<dbReference type="PANTHER" id="PTHR43401">
    <property type="entry name" value="L-THREONINE 3-DEHYDROGENASE"/>
    <property type="match status" value="1"/>
</dbReference>
<keyword evidence="3 5" id="KW-0862">Zinc</keyword>
<dbReference type="SUPFAM" id="SSF51735">
    <property type="entry name" value="NAD(P)-binding Rossmann-fold domains"/>
    <property type="match status" value="1"/>
</dbReference>
<evidence type="ECO:0000259" key="6">
    <source>
        <dbReference type="Pfam" id="PF00107"/>
    </source>
</evidence>
<organism evidence="8 9">
    <name type="scientific">Kocuria dechangensis</name>
    <dbReference type="NCBI Taxonomy" id="1176249"/>
    <lineage>
        <taxon>Bacteria</taxon>
        <taxon>Bacillati</taxon>
        <taxon>Actinomycetota</taxon>
        <taxon>Actinomycetes</taxon>
        <taxon>Micrococcales</taxon>
        <taxon>Micrococcaceae</taxon>
        <taxon>Kocuria</taxon>
    </lineage>
</organism>
<dbReference type="Gene3D" id="3.90.180.10">
    <property type="entry name" value="Medium-chain alcohol dehydrogenases, catalytic domain"/>
    <property type="match status" value="1"/>
</dbReference>
<gene>
    <name evidence="8" type="ORF">GCM10011374_23600</name>
</gene>
<keyword evidence="9" id="KW-1185">Reference proteome</keyword>
<dbReference type="InterPro" id="IPR013149">
    <property type="entry name" value="ADH-like_C"/>
</dbReference>
<dbReference type="AlphaFoldDB" id="A0A917GXI2"/>
<dbReference type="Pfam" id="PF00107">
    <property type="entry name" value="ADH_zinc_N"/>
    <property type="match status" value="1"/>
</dbReference>
<reference evidence="8" key="2">
    <citation type="submission" date="2020-09" db="EMBL/GenBank/DDBJ databases">
        <authorList>
            <person name="Sun Q."/>
            <person name="Zhou Y."/>
        </authorList>
    </citation>
    <scope>NUCLEOTIDE SEQUENCE</scope>
    <source>
        <strain evidence="8">CGMCC 1.12187</strain>
    </source>
</reference>
<evidence type="ECO:0000256" key="5">
    <source>
        <dbReference type="RuleBase" id="RU361277"/>
    </source>
</evidence>
<evidence type="ECO:0000259" key="7">
    <source>
        <dbReference type="Pfam" id="PF08240"/>
    </source>
</evidence>
<comment type="caution">
    <text evidence="8">The sequence shown here is derived from an EMBL/GenBank/DDBJ whole genome shotgun (WGS) entry which is preliminary data.</text>
</comment>
<accession>A0A917GXI2</accession>
<evidence type="ECO:0000256" key="1">
    <source>
        <dbReference type="ARBA" id="ARBA00001947"/>
    </source>
</evidence>
<evidence type="ECO:0000313" key="8">
    <source>
        <dbReference type="EMBL" id="GGG60014.1"/>
    </source>
</evidence>
<evidence type="ECO:0000313" key="9">
    <source>
        <dbReference type="Proteomes" id="UP000638848"/>
    </source>
</evidence>
<dbReference type="InterPro" id="IPR011032">
    <property type="entry name" value="GroES-like_sf"/>
</dbReference>
<evidence type="ECO:0000256" key="2">
    <source>
        <dbReference type="ARBA" id="ARBA00022723"/>
    </source>
</evidence>
<keyword evidence="2 5" id="KW-0479">Metal-binding</keyword>
<sequence>MIVQAAVITEPGIVTTGPAEGASSPVQEPPPGWVALRPTAVGICGSDIHYFHGDIGALTGESDWYPRIPGHEVSGIIESIGPDVTDERLRPGALVAVWPLETCGRCYPCLRGKENACSAIRILGVHRDGGMATRVLASASSVFPVQDLPPESAAFVEPMSVAIHALSQAGLREGRAEGVHLLVLGGGPIGQAALLAATTWGATVAVLDPKPDRWATAERLGAVLALDPEAPDTITRIRGWGEGVGPDIVVDTTGVPSVLQLAAELVAPTGTVVAVGLTGRSAPFSPGILPEKEITVVGSSCAARADFAAAVRLVHSRPDAVASLISHVLPLHRVAEAFDLAQRSDAGTMKVMVSVP</sequence>
<dbReference type="GO" id="GO:0008270">
    <property type="term" value="F:zinc ion binding"/>
    <property type="evidence" value="ECO:0007669"/>
    <property type="project" value="InterPro"/>
</dbReference>
<dbReference type="Proteomes" id="UP000638848">
    <property type="component" value="Unassembled WGS sequence"/>
</dbReference>
<keyword evidence="4" id="KW-0560">Oxidoreductase</keyword>
<protein>
    <submittedName>
        <fullName evidence="8">Dehydrogenase</fullName>
    </submittedName>
</protein>
<dbReference type="Gene3D" id="3.40.50.720">
    <property type="entry name" value="NAD(P)-binding Rossmann-like Domain"/>
    <property type="match status" value="1"/>
</dbReference>
<comment type="similarity">
    <text evidence="5">Belongs to the zinc-containing alcohol dehydrogenase family.</text>
</comment>
<dbReference type="InterPro" id="IPR013154">
    <property type="entry name" value="ADH-like_N"/>
</dbReference>